<feature type="domain" description="Phosphatidic acid phosphatase type 2/haloperoxidase" evidence="2">
    <location>
        <begin position="137"/>
        <end position="199"/>
    </location>
</feature>
<dbReference type="SUPFAM" id="SSF48317">
    <property type="entry name" value="Acid phosphatase/Vanadium-dependent haloperoxidase"/>
    <property type="match status" value="1"/>
</dbReference>
<keyword evidence="1" id="KW-1133">Transmembrane helix</keyword>
<feature type="transmembrane region" description="Helical" evidence="1">
    <location>
        <begin position="147"/>
        <end position="171"/>
    </location>
</feature>
<name>A0ABQ3F359_9ACTN</name>
<evidence type="ECO:0000313" key="3">
    <source>
        <dbReference type="EMBL" id="GHB75850.1"/>
    </source>
</evidence>
<feature type="transmembrane region" description="Helical" evidence="1">
    <location>
        <begin position="114"/>
        <end position="135"/>
    </location>
</feature>
<reference evidence="4" key="1">
    <citation type="journal article" date="2019" name="Int. J. Syst. Evol. Microbiol.">
        <title>The Global Catalogue of Microorganisms (GCM) 10K type strain sequencing project: providing services to taxonomists for standard genome sequencing and annotation.</title>
        <authorList>
            <consortium name="The Broad Institute Genomics Platform"/>
            <consortium name="The Broad Institute Genome Sequencing Center for Infectious Disease"/>
            <person name="Wu L."/>
            <person name="Ma J."/>
        </authorList>
    </citation>
    <scope>NUCLEOTIDE SEQUENCE [LARGE SCALE GENOMIC DNA]</scope>
    <source>
        <strain evidence="4">JCM 4738</strain>
    </source>
</reference>
<gene>
    <name evidence="3" type="ORF">GCM10010347_52910</name>
</gene>
<evidence type="ECO:0000259" key="2">
    <source>
        <dbReference type="Pfam" id="PF01569"/>
    </source>
</evidence>
<dbReference type="InterPro" id="IPR036938">
    <property type="entry name" value="PAP2/HPO_sf"/>
</dbReference>
<protein>
    <recommendedName>
        <fullName evidence="2">Phosphatidic acid phosphatase type 2/haloperoxidase domain-containing protein</fullName>
    </recommendedName>
</protein>
<comment type="caution">
    <text evidence="3">The sequence shown here is derived from an EMBL/GenBank/DDBJ whole genome shotgun (WGS) entry which is preliminary data.</text>
</comment>
<keyword evidence="1" id="KW-0812">Transmembrane</keyword>
<keyword evidence="1" id="KW-0472">Membrane</keyword>
<dbReference type="Pfam" id="PF01569">
    <property type="entry name" value="PAP2"/>
    <property type="match status" value="1"/>
</dbReference>
<feature type="transmembrane region" description="Helical" evidence="1">
    <location>
        <begin position="183"/>
        <end position="202"/>
    </location>
</feature>
<evidence type="ECO:0000256" key="1">
    <source>
        <dbReference type="SAM" id="Phobius"/>
    </source>
</evidence>
<dbReference type="Gene3D" id="1.20.144.10">
    <property type="entry name" value="Phosphatidic acid phosphatase type 2/haloperoxidase"/>
    <property type="match status" value="1"/>
</dbReference>
<organism evidence="3 4">
    <name type="scientific">Streptomyces cirratus</name>
    <dbReference type="NCBI Taxonomy" id="68187"/>
    <lineage>
        <taxon>Bacteria</taxon>
        <taxon>Bacillati</taxon>
        <taxon>Actinomycetota</taxon>
        <taxon>Actinomycetes</taxon>
        <taxon>Kitasatosporales</taxon>
        <taxon>Streptomycetaceae</taxon>
        <taxon>Streptomyces</taxon>
    </lineage>
</organism>
<dbReference type="RefSeq" id="WP_190186732.1">
    <property type="nucleotide sequence ID" value="NZ_BMVP01000013.1"/>
</dbReference>
<feature type="transmembrane region" description="Helical" evidence="1">
    <location>
        <begin position="46"/>
        <end position="67"/>
    </location>
</feature>
<dbReference type="Proteomes" id="UP000642673">
    <property type="component" value="Unassembled WGS sequence"/>
</dbReference>
<feature type="transmembrane region" description="Helical" evidence="1">
    <location>
        <begin position="88"/>
        <end position="108"/>
    </location>
</feature>
<accession>A0ABQ3F359</accession>
<sequence>MTHTAPAPTQEPAAESRAARLITDGLEPKNWIIAVTLLTGWHADRFAGVGWGLLAALFCGVIPILFIKWGERRGHWGDRHVRRRQDRLLVIPGIMASVAVCITLMATLGAPREMIALIAAMLVTLVAILAITTLWKVSVHTAVSSGAIAMLALAYGPWALAAYPLVALVGWSRVALRDHTPAQVLVGTLLGALTATPVFMSIR</sequence>
<keyword evidence="4" id="KW-1185">Reference proteome</keyword>
<dbReference type="InterPro" id="IPR000326">
    <property type="entry name" value="PAP2/HPO"/>
</dbReference>
<evidence type="ECO:0000313" key="4">
    <source>
        <dbReference type="Proteomes" id="UP000642673"/>
    </source>
</evidence>
<proteinExistence type="predicted"/>
<dbReference type="EMBL" id="BMVP01000013">
    <property type="protein sequence ID" value="GHB75850.1"/>
    <property type="molecule type" value="Genomic_DNA"/>
</dbReference>